<keyword evidence="1" id="KW-0812">Transmembrane</keyword>
<feature type="transmembrane region" description="Helical" evidence="1">
    <location>
        <begin position="43"/>
        <end position="60"/>
    </location>
</feature>
<keyword evidence="1" id="KW-0472">Membrane</keyword>
<feature type="transmembrane region" description="Helical" evidence="1">
    <location>
        <begin position="66"/>
        <end position="84"/>
    </location>
</feature>
<accession>A0A7R8ZEJ6</accession>
<sequence>MSREIEQIGTMPTTVLLVVLPVIFIASTFSTRPVEMSKYRGKLSMLGCAVLLILSLGVAVQASSHIAILFVAVMCPFIAGIVPVEEKFRIFVRHTRIWGLRYKHMYLPPLQSILRISEEEEVKQVASPEEGRGVQLRGLEETVRDEPTRKLDLERACKEIEARNSLKGDWALEKPSRLGLGRACREIEAWNSLKGDCGLEESEKRRGSPDSLKVRQKGVQLCVFGETAGEYGFCEVVLDIRENIPPHPSPTRQRLRLGELESGTVIWPLSDFRVIQPCFNFFPQLLFFLLTNKLVSPKFFGLFFHMLNVFILRFIETDGWGRVKILLMMVQVLRICVFGCYHTALNTLYLLSMMHKGIPGRDTRAVAVVRGLKLSVLQGMEEYWVPMAIHSAPVVLSAVVILVSIQDPMNWLLCSLLW</sequence>
<organism evidence="2">
    <name type="scientific">Timema douglasi</name>
    <name type="common">Walking stick</name>
    <dbReference type="NCBI Taxonomy" id="61478"/>
    <lineage>
        <taxon>Eukaryota</taxon>
        <taxon>Metazoa</taxon>
        <taxon>Ecdysozoa</taxon>
        <taxon>Arthropoda</taxon>
        <taxon>Hexapoda</taxon>
        <taxon>Insecta</taxon>
        <taxon>Pterygota</taxon>
        <taxon>Neoptera</taxon>
        <taxon>Polyneoptera</taxon>
        <taxon>Phasmatodea</taxon>
        <taxon>Timematodea</taxon>
        <taxon>Timematoidea</taxon>
        <taxon>Timematidae</taxon>
        <taxon>Timema</taxon>
    </lineage>
</organism>
<reference evidence="2" key="1">
    <citation type="submission" date="2020-11" db="EMBL/GenBank/DDBJ databases">
        <authorList>
            <person name="Tran Van P."/>
        </authorList>
    </citation>
    <scope>NUCLEOTIDE SEQUENCE</scope>
</reference>
<feature type="transmembrane region" description="Helical" evidence="1">
    <location>
        <begin position="327"/>
        <end position="351"/>
    </location>
</feature>
<name>A0A7R8ZEJ6_TIMDO</name>
<dbReference type="AlphaFoldDB" id="A0A7R8ZEJ6"/>
<proteinExistence type="predicted"/>
<evidence type="ECO:0000313" key="2">
    <source>
        <dbReference type="EMBL" id="CAD7202426.1"/>
    </source>
</evidence>
<dbReference type="EMBL" id="OA569363">
    <property type="protein sequence ID" value="CAD7202426.1"/>
    <property type="molecule type" value="Genomic_DNA"/>
</dbReference>
<keyword evidence="1" id="KW-1133">Transmembrane helix</keyword>
<evidence type="ECO:0000256" key="1">
    <source>
        <dbReference type="SAM" id="Phobius"/>
    </source>
</evidence>
<gene>
    <name evidence="2" type="ORF">TDIB3V08_LOCUS8608</name>
</gene>
<protein>
    <submittedName>
        <fullName evidence="2">Uncharacterized protein</fullName>
    </submittedName>
</protein>
<feature type="transmembrane region" description="Helical" evidence="1">
    <location>
        <begin position="383"/>
        <end position="405"/>
    </location>
</feature>
<feature type="transmembrane region" description="Helical" evidence="1">
    <location>
        <begin position="12"/>
        <end position="31"/>
    </location>
</feature>